<dbReference type="EMBL" id="AZHD01000002">
    <property type="protein sequence ID" value="OAA66454.1"/>
    <property type="molecule type" value="Genomic_DNA"/>
</dbReference>
<sequence>MGIVCSLFDRTDASLPAGAWDSHVHVVNEEKFPLHPLHPYRPKTADVADLLRFQASQGIAHNCLVAISVYHTDNRCLVGALRELKGQARGVACIDADAVTDDELRELHDAGVRAVRINLRSRLQQLSTEEFNTLLKKNADRIRPYGWALQIYVALHQVQQVADVMPSLDGVPVIIDHIAHPDAKKGLVQKQAGYEAFMRLLESGQVWTKLSGTYRFEDLPGLEDYVVEILRRAPDRVVWASDWPHTGGVPHNPGGDRNAVQDYRKIDDRAWVVRCKKWCRKAGGGNGAELVRKIWVDNPRKLWQYDDDGPKGNVPEKL</sequence>
<dbReference type="SUPFAM" id="SSF51556">
    <property type="entry name" value="Metallo-dependent hydrolases"/>
    <property type="match status" value="1"/>
</dbReference>
<keyword evidence="3" id="KW-1185">Reference proteome</keyword>
<dbReference type="InterPro" id="IPR052358">
    <property type="entry name" value="Aro_Compnd_Degr_Hydrolases"/>
</dbReference>
<protein>
    <submittedName>
        <fullName evidence="2">Amidohydrolase 2</fullName>
    </submittedName>
</protein>
<comment type="caution">
    <text evidence="2">The sequence shown here is derived from an EMBL/GenBank/DDBJ whole genome shotgun (WGS) entry which is preliminary data.</text>
</comment>
<feature type="domain" description="Amidohydrolase-related" evidence="1">
    <location>
        <begin position="21"/>
        <end position="303"/>
    </location>
</feature>
<reference evidence="2 3" key="1">
    <citation type="journal article" date="2016" name="Genome Biol. Evol.">
        <title>Divergent and convergent evolution of fungal pathogenicity.</title>
        <authorList>
            <person name="Shang Y."/>
            <person name="Xiao G."/>
            <person name="Zheng P."/>
            <person name="Cen K."/>
            <person name="Zhan S."/>
            <person name="Wang C."/>
        </authorList>
    </citation>
    <scope>NUCLEOTIDE SEQUENCE [LARGE SCALE GENOMIC DNA]</scope>
    <source>
        <strain evidence="2 3">RCEF 264</strain>
    </source>
</reference>
<evidence type="ECO:0000313" key="3">
    <source>
        <dbReference type="Proteomes" id="UP000076874"/>
    </source>
</evidence>
<dbReference type="Proteomes" id="UP000076874">
    <property type="component" value="Unassembled WGS sequence"/>
</dbReference>
<name>A0A162KY92_9HYPO</name>
<dbReference type="InterPro" id="IPR006680">
    <property type="entry name" value="Amidohydro-rel"/>
</dbReference>
<proteinExistence type="predicted"/>
<organism evidence="2 3">
    <name type="scientific">Niveomyces insectorum RCEF 264</name>
    <dbReference type="NCBI Taxonomy" id="1081102"/>
    <lineage>
        <taxon>Eukaryota</taxon>
        <taxon>Fungi</taxon>
        <taxon>Dikarya</taxon>
        <taxon>Ascomycota</taxon>
        <taxon>Pezizomycotina</taxon>
        <taxon>Sordariomycetes</taxon>
        <taxon>Hypocreomycetidae</taxon>
        <taxon>Hypocreales</taxon>
        <taxon>Cordycipitaceae</taxon>
        <taxon>Niveomyces</taxon>
    </lineage>
</organism>
<accession>A0A162KY92</accession>
<dbReference type="Pfam" id="PF04909">
    <property type="entry name" value="Amidohydro_2"/>
    <property type="match status" value="1"/>
</dbReference>
<dbReference type="OrthoDB" id="4858575at2759"/>
<evidence type="ECO:0000259" key="1">
    <source>
        <dbReference type="Pfam" id="PF04909"/>
    </source>
</evidence>
<dbReference type="PANTHER" id="PTHR35563">
    <property type="entry name" value="BARREL METAL-DEPENDENT HYDROLASE, PUTATIVE (AFU_ORTHOLOGUE AFUA_1G16240)-RELATED"/>
    <property type="match status" value="1"/>
</dbReference>
<gene>
    <name evidence="2" type="ORF">SPI_01030</name>
</gene>
<dbReference type="InterPro" id="IPR032466">
    <property type="entry name" value="Metal_Hydrolase"/>
</dbReference>
<dbReference type="Gene3D" id="3.20.20.140">
    <property type="entry name" value="Metal-dependent hydrolases"/>
    <property type="match status" value="1"/>
</dbReference>
<dbReference type="GO" id="GO:0016787">
    <property type="term" value="F:hydrolase activity"/>
    <property type="evidence" value="ECO:0007669"/>
    <property type="project" value="UniProtKB-KW"/>
</dbReference>
<dbReference type="PANTHER" id="PTHR35563:SF2">
    <property type="entry name" value="BARREL METAL-DEPENDENT HYDROLASE, PUTATIVE (AFU_ORTHOLOGUE AFUA_1G16240)-RELATED"/>
    <property type="match status" value="1"/>
</dbReference>
<dbReference type="AlphaFoldDB" id="A0A162KY92"/>
<keyword evidence="2" id="KW-0378">Hydrolase</keyword>
<evidence type="ECO:0000313" key="2">
    <source>
        <dbReference type="EMBL" id="OAA66454.1"/>
    </source>
</evidence>